<keyword evidence="5" id="KW-1185">Reference proteome</keyword>
<dbReference type="Gene3D" id="2.30.180.10">
    <property type="entry name" value="FAS1 domain"/>
    <property type="match status" value="2"/>
</dbReference>
<dbReference type="STRING" id="155417.A0A4Q4TG54"/>
<accession>A0A4Q4TG54</accession>
<feature type="chain" id="PRO_5020522833" description="FAS1 domain-containing protein" evidence="2">
    <location>
        <begin position="16"/>
        <end position="453"/>
    </location>
</feature>
<feature type="domain" description="FAS1" evidence="3">
    <location>
        <begin position="117"/>
        <end position="255"/>
    </location>
</feature>
<evidence type="ECO:0000256" key="2">
    <source>
        <dbReference type="SAM" id="SignalP"/>
    </source>
</evidence>
<feature type="region of interest" description="Disordered" evidence="1">
    <location>
        <begin position="88"/>
        <end position="113"/>
    </location>
</feature>
<evidence type="ECO:0000313" key="4">
    <source>
        <dbReference type="EMBL" id="RYP05831.1"/>
    </source>
</evidence>
<dbReference type="AlphaFoldDB" id="A0A4Q4TG54"/>
<dbReference type="SUPFAM" id="SSF82153">
    <property type="entry name" value="FAS1 domain"/>
    <property type="match status" value="2"/>
</dbReference>
<dbReference type="PANTHER" id="PTHR10900:SF125">
    <property type="entry name" value="FAS1 DOMAIN-CONTAINING PROTEIN YLR001C"/>
    <property type="match status" value="1"/>
</dbReference>
<dbReference type="InterPro" id="IPR050904">
    <property type="entry name" value="Adhesion/Biosynth-related"/>
</dbReference>
<gene>
    <name evidence="4" type="ORF">DL764_003542</name>
</gene>
<sequence>MRYIALLPLVAGATAFVIPDEATAKELFIETEQKAEETLSSWWDRVPSIEDVRSYAEETEDDAYDAFERQVRKLTSDLPAIEIESELSDFMSPPDHEKPGHGGHGRDGHHDRHRGENLTVYQVIHATDFTKKFAALVDEYPEIVKTLNSTDANVTAFVPTDKAFEKIPDHHEKPSKEVIERILEYHVVPGYYPAGRVLAQHTLPTLLKEEELGDRPQRLRVSVGIFSARLNFYSKVVGANLFTKNGVIHCVDSILVPPPPADRLISLFPSRFSTLLLAAEKSGLHREEDHVTKGLTIFAPTNWAFQKLGPGANAFLFNTEKGLKYLKALLKYHCVVNETLYSDEYYGKPDEGDEVDAENAQYHVDLPTLLEGKHLSIDIARFYGMITMKINGYTKVSVQDAVAKDGVVQVLNSVLIPPHERKGFWKEEDGEIEVDELIERLQPFVEPDWVGEL</sequence>
<protein>
    <recommendedName>
        <fullName evidence="3">FAS1 domain-containing protein</fullName>
    </recommendedName>
</protein>
<evidence type="ECO:0000313" key="5">
    <source>
        <dbReference type="Proteomes" id="UP000293360"/>
    </source>
</evidence>
<organism evidence="4 5">
    <name type="scientific">Monosporascus ibericus</name>
    <dbReference type="NCBI Taxonomy" id="155417"/>
    <lineage>
        <taxon>Eukaryota</taxon>
        <taxon>Fungi</taxon>
        <taxon>Dikarya</taxon>
        <taxon>Ascomycota</taxon>
        <taxon>Pezizomycotina</taxon>
        <taxon>Sordariomycetes</taxon>
        <taxon>Xylariomycetidae</taxon>
        <taxon>Xylariales</taxon>
        <taxon>Xylariales incertae sedis</taxon>
        <taxon>Monosporascus</taxon>
    </lineage>
</organism>
<feature type="compositionally biased region" description="Basic and acidic residues" evidence="1">
    <location>
        <begin position="94"/>
        <end position="113"/>
    </location>
</feature>
<name>A0A4Q4TG54_9PEZI</name>
<feature type="domain" description="FAS1" evidence="3">
    <location>
        <begin position="259"/>
        <end position="415"/>
    </location>
</feature>
<dbReference type="PROSITE" id="PS50213">
    <property type="entry name" value="FAS1"/>
    <property type="match status" value="2"/>
</dbReference>
<dbReference type="PANTHER" id="PTHR10900">
    <property type="entry name" value="PERIOSTIN-RELATED"/>
    <property type="match status" value="1"/>
</dbReference>
<comment type="caution">
    <text evidence="4">The sequence shown here is derived from an EMBL/GenBank/DDBJ whole genome shotgun (WGS) entry which is preliminary data.</text>
</comment>
<reference evidence="4 5" key="1">
    <citation type="submission" date="2018-06" db="EMBL/GenBank/DDBJ databases">
        <title>Complete Genomes of Monosporascus.</title>
        <authorList>
            <person name="Robinson A.J."/>
            <person name="Natvig D.O."/>
        </authorList>
    </citation>
    <scope>NUCLEOTIDE SEQUENCE [LARGE SCALE GENOMIC DNA]</scope>
    <source>
        <strain evidence="4 5">CBS 110550</strain>
    </source>
</reference>
<dbReference type="EMBL" id="QJNU01000154">
    <property type="protein sequence ID" value="RYP05831.1"/>
    <property type="molecule type" value="Genomic_DNA"/>
</dbReference>
<dbReference type="SMART" id="SM00554">
    <property type="entry name" value="FAS1"/>
    <property type="match status" value="2"/>
</dbReference>
<proteinExistence type="predicted"/>
<feature type="signal peptide" evidence="2">
    <location>
        <begin position="1"/>
        <end position="15"/>
    </location>
</feature>
<dbReference type="InterPro" id="IPR000782">
    <property type="entry name" value="FAS1_domain"/>
</dbReference>
<dbReference type="InterPro" id="IPR036378">
    <property type="entry name" value="FAS1_dom_sf"/>
</dbReference>
<dbReference type="Pfam" id="PF02469">
    <property type="entry name" value="Fasciclin"/>
    <property type="match status" value="2"/>
</dbReference>
<dbReference type="OrthoDB" id="7700931at2759"/>
<evidence type="ECO:0000259" key="3">
    <source>
        <dbReference type="PROSITE" id="PS50213"/>
    </source>
</evidence>
<dbReference type="Proteomes" id="UP000293360">
    <property type="component" value="Unassembled WGS sequence"/>
</dbReference>
<evidence type="ECO:0000256" key="1">
    <source>
        <dbReference type="SAM" id="MobiDB-lite"/>
    </source>
</evidence>
<keyword evidence="2" id="KW-0732">Signal</keyword>